<dbReference type="PANTHER" id="PTHR34351:SF1">
    <property type="entry name" value="SLR1927 PROTEIN"/>
    <property type="match status" value="1"/>
</dbReference>
<proteinExistence type="predicted"/>
<gene>
    <name evidence="2" type="ORF">D1Z90_04705</name>
</gene>
<accession>A0A418YHU1</accession>
<dbReference type="EMBL" id="QZCH01000003">
    <property type="protein sequence ID" value="RJG49948.1"/>
    <property type="molecule type" value="Genomic_DNA"/>
</dbReference>
<protein>
    <submittedName>
        <fullName evidence="2">DUF58 domain-containing protein</fullName>
    </submittedName>
</protein>
<dbReference type="Proteomes" id="UP000283255">
    <property type="component" value="Unassembled WGS sequence"/>
</dbReference>
<feature type="transmembrane region" description="Helical" evidence="1">
    <location>
        <begin position="62"/>
        <end position="81"/>
    </location>
</feature>
<evidence type="ECO:0000313" key="3">
    <source>
        <dbReference type="Proteomes" id="UP000283255"/>
    </source>
</evidence>
<name>A0A418YHU1_9GAMM</name>
<dbReference type="AlphaFoldDB" id="A0A418YHU1"/>
<dbReference type="PANTHER" id="PTHR34351">
    <property type="entry name" value="SLR1927 PROTEIN-RELATED"/>
    <property type="match status" value="1"/>
</dbReference>
<reference evidence="2 3" key="2">
    <citation type="submission" date="2019-01" db="EMBL/GenBank/DDBJ databases">
        <title>Motilimonas pumilus sp. nov., isolated from the gut of sea cucumber (Apostichopus japonicus).</title>
        <authorList>
            <person name="Wang F.-Q."/>
            <person name="Ren L.-H."/>
            <person name="Lin Y.-W."/>
            <person name="Sun G.-H."/>
            <person name="Du Z.-J."/>
            <person name="Zhao J.-X."/>
            <person name="Liu X.-J."/>
            <person name="Liu L.-J."/>
        </authorList>
    </citation>
    <scope>NUCLEOTIDE SEQUENCE [LARGE SCALE GENOMIC DNA]</scope>
    <source>
        <strain evidence="2 3">PLHSC7-2</strain>
    </source>
</reference>
<organism evidence="2 3">
    <name type="scientific">Motilimonas pumila</name>
    <dbReference type="NCBI Taxonomy" id="2303987"/>
    <lineage>
        <taxon>Bacteria</taxon>
        <taxon>Pseudomonadati</taxon>
        <taxon>Pseudomonadota</taxon>
        <taxon>Gammaproteobacteria</taxon>
        <taxon>Alteromonadales</taxon>
        <taxon>Alteromonadales genera incertae sedis</taxon>
        <taxon>Motilimonas</taxon>
    </lineage>
</organism>
<evidence type="ECO:0000256" key="1">
    <source>
        <dbReference type="SAM" id="Phobius"/>
    </source>
</evidence>
<sequence>MSGVKTRLNHYTQGWLARHIPSQSKVRLSRRNTFILPTSFGVMFLATSVTLFFLGTNYQNNLILFLAFLLASILVSALLVTHKNMSGLTLSASPAHPQFAGELVAFPFKISGQGQHYEIEYQFQQHSCDVSSVIQAEQGLVYATASSRGWFQPGRLTVSSIYPLGLFRVWSHVDLDWSALIYPAAIKNGIALQPLPGKQEQGFCGTEAGFDEFAGLRSWQQGESLKSVAWKQLAQGRGWHAKAFEQAKGSPVWLDLTACQGHLEVKLGQLCYQVLTLTEQQGLFGLRLGSLEIPPGSGLSHQQACLEALALYGATTTQQGARHEQ</sequence>
<keyword evidence="1" id="KW-0812">Transmembrane</keyword>
<keyword evidence="3" id="KW-1185">Reference proteome</keyword>
<comment type="caution">
    <text evidence="2">The sequence shown here is derived from an EMBL/GenBank/DDBJ whole genome shotgun (WGS) entry which is preliminary data.</text>
</comment>
<keyword evidence="1" id="KW-1133">Transmembrane helix</keyword>
<evidence type="ECO:0000313" key="2">
    <source>
        <dbReference type="EMBL" id="RJG49948.1"/>
    </source>
</evidence>
<reference evidence="2 3" key="1">
    <citation type="submission" date="2018-09" db="EMBL/GenBank/DDBJ databases">
        <authorList>
            <person name="Wang F."/>
        </authorList>
    </citation>
    <scope>NUCLEOTIDE SEQUENCE [LARGE SCALE GENOMIC DNA]</scope>
    <source>
        <strain evidence="2 3">PLHSC7-2</strain>
    </source>
</reference>
<feature type="transmembrane region" description="Helical" evidence="1">
    <location>
        <begin position="34"/>
        <end position="56"/>
    </location>
</feature>
<keyword evidence="1" id="KW-0472">Membrane</keyword>